<dbReference type="KEGG" id="eao:BD94_0620"/>
<reference evidence="1" key="2">
    <citation type="journal article" date="2015" name="Genome Biol. Evol.">
        <title>Complete Genome Sequence and Transcriptomic Analysis of the Novel Pathogen Elizabethkingia anophelis in Response to Oxidative Stress.</title>
        <authorList>
            <person name="Li Y."/>
            <person name="Liu Y."/>
            <person name="Chew S.C."/>
            <person name="Tay M."/>
            <person name="Salido M.M."/>
            <person name="Teo J."/>
            <person name="Lauro F.M."/>
            <person name="Givskov M."/>
            <person name="Yang L."/>
        </authorList>
    </citation>
    <scope>NUCLEOTIDE SEQUENCE</scope>
    <source>
        <strain evidence="1">NUHP1</strain>
    </source>
</reference>
<evidence type="ECO:0008006" key="3">
    <source>
        <dbReference type="Google" id="ProtNLM"/>
    </source>
</evidence>
<gene>
    <name evidence="1" type="ORF">BD94_0620</name>
</gene>
<proteinExistence type="predicted"/>
<name>A0A077EFV0_9FLAO</name>
<dbReference type="AlphaFoldDB" id="A0A077EFV0"/>
<reference evidence="1" key="1">
    <citation type="journal article" date="2013" name="Lancet">
        <title>First case of E anophelis outbreak in an intensive-care unit.</title>
        <authorList>
            <person name="Teo J."/>
            <person name="Tan S.Y."/>
            <person name="Tay M."/>
            <person name="Ding Y."/>
            <person name="Kjelleberg S."/>
            <person name="Givskov M."/>
            <person name="Lin R.T."/>
            <person name="Yang L."/>
        </authorList>
    </citation>
    <scope>NUCLEOTIDE SEQUENCE [LARGE SCALE GENOMIC DNA]</scope>
    <source>
        <strain evidence="1">NUHP1</strain>
    </source>
</reference>
<sequence length="71" mass="8159">MKLSKKFKEWLKPDAKKSELCMELNISRSTLSRWISKSPENLSRLDRVEIIKGLSGLSQEEMFESSAVNSL</sequence>
<evidence type="ECO:0000313" key="2">
    <source>
        <dbReference type="Proteomes" id="UP000028933"/>
    </source>
</evidence>
<protein>
    <recommendedName>
        <fullName evidence="3">HTH cro/C1-type domain-containing protein</fullName>
    </recommendedName>
</protein>
<dbReference type="Proteomes" id="UP000028933">
    <property type="component" value="Chromosome"/>
</dbReference>
<dbReference type="STRING" id="1338011.BD94_0620"/>
<accession>A0A077EFV0</accession>
<evidence type="ECO:0000313" key="1">
    <source>
        <dbReference type="EMBL" id="AIL44395.1"/>
    </source>
</evidence>
<dbReference type="RefSeq" id="WP_024564974.1">
    <property type="nucleotide sequence ID" value="NZ_CP007547.1"/>
</dbReference>
<organism evidence="1 2">
    <name type="scientific">Elizabethkingia anophelis NUHP1</name>
    <dbReference type="NCBI Taxonomy" id="1338011"/>
    <lineage>
        <taxon>Bacteria</taxon>
        <taxon>Pseudomonadati</taxon>
        <taxon>Bacteroidota</taxon>
        <taxon>Flavobacteriia</taxon>
        <taxon>Flavobacteriales</taxon>
        <taxon>Weeksellaceae</taxon>
        <taxon>Elizabethkingia</taxon>
    </lineage>
</organism>
<dbReference type="EMBL" id="CP007547">
    <property type="protein sequence ID" value="AIL44395.1"/>
    <property type="molecule type" value="Genomic_DNA"/>
</dbReference>
<dbReference type="HOGENOM" id="CLU_2733633_0_0_10"/>